<feature type="coiled-coil region" evidence="5">
    <location>
        <begin position="669"/>
        <end position="707"/>
    </location>
</feature>
<evidence type="ECO:0000313" key="8">
    <source>
        <dbReference type="Proteomes" id="UP000269499"/>
    </source>
</evidence>
<reference evidence="7 8" key="1">
    <citation type="submission" date="2018-06" db="EMBL/GenBank/DDBJ databases">
        <title>Extensive metabolic versatility and redundancy in microbially diverse, dynamic hydrothermal sediments.</title>
        <authorList>
            <person name="Dombrowski N."/>
            <person name="Teske A."/>
            <person name="Baker B.J."/>
        </authorList>
    </citation>
    <scope>NUCLEOTIDE SEQUENCE [LARGE SCALE GENOMIC DNA]</scope>
    <source>
        <strain evidence="7">B20_G2</strain>
    </source>
</reference>
<comment type="catalytic activity">
    <reaction evidence="4">
        <text>ATP + H2O = ADP + phosphate + H(+)</text>
        <dbReference type="Rhea" id="RHEA:13065"/>
        <dbReference type="ChEBI" id="CHEBI:15377"/>
        <dbReference type="ChEBI" id="CHEBI:15378"/>
        <dbReference type="ChEBI" id="CHEBI:30616"/>
        <dbReference type="ChEBI" id="CHEBI:43474"/>
        <dbReference type="ChEBI" id="CHEBI:456216"/>
        <dbReference type="EC" id="5.6.2.4"/>
    </reaction>
</comment>
<dbReference type="InterPro" id="IPR008571">
    <property type="entry name" value="HerA-like"/>
</dbReference>
<dbReference type="AlphaFoldDB" id="A0A497F4U5"/>
<dbReference type="Pfam" id="PF01935">
    <property type="entry name" value="DUF87"/>
    <property type="match status" value="1"/>
</dbReference>
<dbReference type="InterPro" id="IPR027417">
    <property type="entry name" value="P-loop_NTPase"/>
</dbReference>
<evidence type="ECO:0000256" key="5">
    <source>
        <dbReference type="SAM" id="Coils"/>
    </source>
</evidence>
<comment type="caution">
    <text evidence="7">The sequence shown here is derived from an EMBL/GenBank/DDBJ whole genome shotgun (WGS) entry which is preliminary data.</text>
</comment>
<dbReference type="Gene3D" id="3.40.50.300">
    <property type="entry name" value="P-loop containing nucleotide triphosphate hydrolases"/>
    <property type="match status" value="1"/>
</dbReference>
<feature type="domain" description="AAA+ ATPase" evidence="6">
    <location>
        <begin position="123"/>
        <end position="322"/>
    </location>
</feature>
<evidence type="ECO:0000256" key="3">
    <source>
        <dbReference type="ARBA" id="ARBA00048954"/>
    </source>
</evidence>
<name>A0A497F4U5_9CREN</name>
<dbReference type="PANTHER" id="PTHR42957:SF1">
    <property type="entry name" value="HELICASE MJ1565-RELATED"/>
    <property type="match status" value="1"/>
</dbReference>
<proteinExistence type="inferred from homology"/>
<protein>
    <recommendedName>
        <fullName evidence="6">AAA+ ATPase domain-containing protein</fullName>
    </recommendedName>
</protein>
<feature type="coiled-coil region" evidence="5">
    <location>
        <begin position="589"/>
        <end position="644"/>
    </location>
</feature>
<dbReference type="InterPro" id="IPR002789">
    <property type="entry name" value="HerA_central"/>
</dbReference>
<organism evidence="7 8">
    <name type="scientific">Thermoproteota archaeon</name>
    <dbReference type="NCBI Taxonomy" id="2056631"/>
    <lineage>
        <taxon>Archaea</taxon>
        <taxon>Thermoproteota</taxon>
    </lineage>
</organism>
<dbReference type="SUPFAM" id="SSF52540">
    <property type="entry name" value="P-loop containing nucleoside triphosphate hydrolases"/>
    <property type="match status" value="1"/>
</dbReference>
<dbReference type="GO" id="GO:0043138">
    <property type="term" value="F:3'-5' DNA helicase activity"/>
    <property type="evidence" value="ECO:0007669"/>
    <property type="project" value="UniProtKB-EC"/>
</dbReference>
<dbReference type="InterPro" id="IPR003593">
    <property type="entry name" value="AAA+_ATPase"/>
</dbReference>
<comment type="catalytic activity">
    <reaction evidence="3">
        <text>ATP + H2O = ADP + phosphate + H(+)</text>
        <dbReference type="Rhea" id="RHEA:13065"/>
        <dbReference type="ChEBI" id="CHEBI:15377"/>
        <dbReference type="ChEBI" id="CHEBI:15378"/>
        <dbReference type="ChEBI" id="CHEBI:30616"/>
        <dbReference type="ChEBI" id="CHEBI:43474"/>
        <dbReference type="ChEBI" id="CHEBI:456216"/>
        <dbReference type="EC" id="5.6.2.3"/>
    </reaction>
</comment>
<dbReference type="EMBL" id="QMRA01000039">
    <property type="protein sequence ID" value="RLE53998.1"/>
    <property type="molecule type" value="Genomic_DNA"/>
</dbReference>
<dbReference type="GO" id="GO:0043139">
    <property type="term" value="F:5'-3' DNA helicase activity"/>
    <property type="evidence" value="ECO:0007669"/>
    <property type="project" value="UniProtKB-EC"/>
</dbReference>
<evidence type="ECO:0000256" key="4">
    <source>
        <dbReference type="ARBA" id="ARBA00048988"/>
    </source>
</evidence>
<dbReference type="SMART" id="SM00382">
    <property type="entry name" value="AAA"/>
    <property type="match status" value="1"/>
</dbReference>
<evidence type="ECO:0000259" key="6">
    <source>
        <dbReference type="SMART" id="SM00382"/>
    </source>
</evidence>
<accession>A0A497F4U5</accession>
<evidence type="ECO:0000313" key="7">
    <source>
        <dbReference type="EMBL" id="RLE53998.1"/>
    </source>
</evidence>
<dbReference type="PANTHER" id="PTHR42957">
    <property type="entry name" value="HELICASE MJ1565-RELATED"/>
    <property type="match status" value="1"/>
</dbReference>
<gene>
    <name evidence="7" type="ORF">DRJ26_02450</name>
</gene>
<evidence type="ECO:0000256" key="2">
    <source>
        <dbReference type="ARBA" id="ARBA00034617"/>
    </source>
</evidence>
<comment type="similarity">
    <text evidence="1">Belongs to the HerA family.</text>
</comment>
<evidence type="ECO:0000256" key="1">
    <source>
        <dbReference type="ARBA" id="ARBA00007816"/>
    </source>
</evidence>
<keyword evidence="5" id="KW-0175">Coiled coil</keyword>
<dbReference type="Proteomes" id="UP000269499">
    <property type="component" value="Unassembled WGS sequence"/>
</dbReference>
<comment type="catalytic activity">
    <reaction evidence="2">
        <text>Couples ATP hydrolysis with the unwinding of duplex DNA by translocating in the 3'-5' direction.</text>
        <dbReference type="EC" id="5.6.2.4"/>
    </reaction>
</comment>
<sequence length="1000" mass="112582">MSVWGAVLTREVVGKIEGEPTVFGFTLKVSGRIGVNDFVEVKHEGKTYVLIVKNVKRSGDSIYAECEVLGYFPKTPFEIGVQVYLASEDSIRRALGLDVDVEKSIYLGLLKGYPYKVYLPIKKINRIFVVGKPGSGKSYTVGVLIEEFLKKGVPLIVVDVHGEYSSLKIPAEKPCPEFGVTPANYADKIIEFADLNVNPGADVDINYLSKLTPQELVLTGQCVIINLRGLSHEEQISIVAELASQLLEAAIRGEVKPFYLILDEAHRFAGREKSKSALILRKFSQEGRKFGANLIVVTQRPQLLDMTVRSLSGTWIIHRLTDPNDVKIAIESGGLSKAWEKDINWLEPGEAVITGEAVERIPIIVKIRCRETRHGAPGFNPLDFVSQEELERSRKRIKVALERFKEVSVVERIRKPRIPPLIQQFYVDVVFDDKAMLKTLRELMPYSFSFNSVRLMYAPALLTKAIIRVERKRPNLVYEFELVSFTPISNEVKEIDWSSKSAYGVSVDEIEKCKLNSKAMLNCSYMEVISELKSVGGIEDLKESFIKYSTMASATSLLYHPAFNLTSTSNESLDEFKLRIEEEFSKRLREASKKVKDKYRLEIQRHEAQLKALKDELAITAQVAKDLIKEIEMLKKKRARLLREDKPALRISNQIRSRELKLARINRRLSELSIKIKGESEAVKNLKEEMSRELRAIKEELLNLKNQQVRSIMVVPKKDEVQVQDVKLIWIPIYKAELAVANPHVENKIGIEWNGLNGKGFFGNCIQCGEAITELNSSWLCTLCLNPVCSQHASRCEKCNSVVCPEHSWTCSYCSSVLCTNEGQYYCEICGVLLCEDCAKHCVKCGLDVSYCPNHIIVCEECGLPYCEAHFKEHLAKCAGCGREICKLALIKCDICNRLFCPSCIVQCSECGANICVDHSWKCDVCGRIFCANEESYSCTICGKVLCKDDAYTCPACGRTVCSDHVVECPNCGRKVCASCLVTVKKFFRTKRGCKLCLKP</sequence>